<proteinExistence type="predicted"/>
<dbReference type="STRING" id="76731.RD2015_2880"/>
<dbReference type="SMART" id="SM00421">
    <property type="entry name" value="HTH_LUXR"/>
    <property type="match status" value="1"/>
</dbReference>
<dbReference type="SMART" id="SM00448">
    <property type="entry name" value="REC"/>
    <property type="match status" value="1"/>
</dbReference>
<dbReference type="GO" id="GO:0003677">
    <property type="term" value="F:DNA binding"/>
    <property type="evidence" value="ECO:0007669"/>
    <property type="project" value="UniProtKB-KW"/>
</dbReference>
<evidence type="ECO:0000256" key="2">
    <source>
        <dbReference type="ARBA" id="ARBA00023015"/>
    </source>
</evidence>
<dbReference type="InterPro" id="IPR011006">
    <property type="entry name" value="CheY-like_superfamily"/>
</dbReference>
<dbReference type="PROSITE" id="PS50110">
    <property type="entry name" value="RESPONSE_REGULATORY"/>
    <property type="match status" value="1"/>
</dbReference>
<protein>
    <submittedName>
        <fullName evidence="5">Transcriptional regulator, LuxR family</fullName>
    </submittedName>
</protein>
<name>A0A0U3NFY3_9BURK</name>
<evidence type="ECO:0000313" key="5">
    <source>
        <dbReference type="EMBL" id="ALV07344.1"/>
    </source>
</evidence>
<evidence type="ECO:0000313" key="6">
    <source>
        <dbReference type="Proteomes" id="UP000060699"/>
    </source>
</evidence>
<evidence type="ECO:0000256" key="3">
    <source>
        <dbReference type="ARBA" id="ARBA00023125"/>
    </source>
</evidence>
<dbReference type="CDD" id="cd17535">
    <property type="entry name" value="REC_NarL-like"/>
    <property type="match status" value="1"/>
</dbReference>
<dbReference type="InterPro" id="IPR058245">
    <property type="entry name" value="NreC/VraR/RcsB-like_REC"/>
</dbReference>
<dbReference type="KEGG" id="rdp:RD2015_2880"/>
<keyword evidence="3" id="KW-0238">DNA-binding</keyword>
<evidence type="ECO:0000256" key="1">
    <source>
        <dbReference type="ARBA" id="ARBA00022553"/>
    </source>
</evidence>
<keyword evidence="6" id="KW-1185">Reference proteome</keyword>
<dbReference type="RefSeq" id="WP_058935469.1">
    <property type="nucleotide sequence ID" value="NZ_CP013729.1"/>
</dbReference>
<reference evidence="5 6" key="1">
    <citation type="submission" date="2015-12" db="EMBL/GenBank/DDBJ databases">
        <title>Complete genome of Roseateles depolymerans KCTC 42856.</title>
        <authorList>
            <person name="Kim K.M."/>
        </authorList>
    </citation>
    <scope>NUCLEOTIDE SEQUENCE [LARGE SCALE GENOMIC DNA]</scope>
    <source>
        <strain evidence="5 6">KCTC 42856</strain>
    </source>
</reference>
<dbReference type="Proteomes" id="UP000060699">
    <property type="component" value="Chromosome"/>
</dbReference>
<keyword evidence="4" id="KW-0804">Transcription</keyword>
<dbReference type="EMBL" id="CP013729">
    <property type="protein sequence ID" value="ALV07344.1"/>
    <property type="molecule type" value="Genomic_DNA"/>
</dbReference>
<keyword evidence="1" id="KW-0597">Phosphoprotein</keyword>
<dbReference type="AlphaFoldDB" id="A0A0U3NFY3"/>
<dbReference type="PANTHER" id="PTHR44688:SF16">
    <property type="entry name" value="DNA-BINDING TRANSCRIPTIONAL ACTIVATOR DEVR_DOSR"/>
    <property type="match status" value="1"/>
</dbReference>
<dbReference type="PROSITE" id="PS50043">
    <property type="entry name" value="HTH_LUXR_2"/>
    <property type="match status" value="1"/>
</dbReference>
<dbReference type="SUPFAM" id="SSF46894">
    <property type="entry name" value="C-terminal effector domain of the bipartite response regulators"/>
    <property type="match status" value="1"/>
</dbReference>
<dbReference type="PANTHER" id="PTHR44688">
    <property type="entry name" value="DNA-BINDING TRANSCRIPTIONAL ACTIVATOR DEVR_DOSR"/>
    <property type="match status" value="1"/>
</dbReference>
<dbReference type="InterPro" id="IPR016032">
    <property type="entry name" value="Sig_transdc_resp-reg_C-effctor"/>
</dbReference>
<keyword evidence="2" id="KW-0805">Transcription regulation</keyword>
<evidence type="ECO:0000256" key="4">
    <source>
        <dbReference type="ARBA" id="ARBA00023163"/>
    </source>
</evidence>
<organism evidence="5 6">
    <name type="scientific">Roseateles depolymerans</name>
    <dbReference type="NCBI Taxonomy" id="76731"/>
    <lineage>
        <taxon>Bacteria</taxon>
        <taxon>Pseudomonadati</taxon>
        <taxon>Pseudomonadota</taxon>
        <taxon>Betaproteobacteria</taxon>
        <taxon>Burkholderiales</taxon>
        <taxon>Sphaerotilaceae</taxon>
        <taxon>Roseateles</taxon>
    </lineage>
</organism>
<accession>A0A0U3NFY3</accession>
<dbReference type="InterPro" id="IPR001789">
    <property type="entry name" value="Sig_transdc_resp-reg_receiver"/>
</dbReference>
<dbReference type="InterPro" id="IPR000792">
    <property type="entry name" value="Tscrpt_reg_LuxR_C"/>
</dbReference>
<gene>
    <name evidence="5" type="ORF">RD2015_2880</name>
</gene>
<dbReference type="Pfam" id="PF00196">
    <property type="entry name" value="GerE"/>
    <property type="match status" value="1"/>
</dbReference>
<dbReference type="GO" id="GO:0000160">
    <property type="term" value="P:phosphorelay signal transduction system"/>
    <property type="evidence" value="ECO:0007669"/>
    <property type="project" value="InterPro"/>
</dbReference>
<dbReference type="SUPFAM" id="SSF52172">
    <property type="entry name" value="CheY-like"/>
    <property type="match status" value="1"/>
</dbReference>
<dbReference type="Gene3D" id="3.40.50.2300">
    <property type="match status" value="1"/>
</dbReference>
<dbReference type="CDD" id="cd06170">
    <property type="entry name" value="LuxR_C_like"/>
    <property type="match status" value="1"/>
</dbReference>
<sequence>MQHLENIRVLIIHEEPIVVAGLLAVLSTEPGMTVTTASSGSSWQREWAAHGTHCDVLIADYHGALETLADLRKTGRKESRMVPPRVLVVTQLSREWEVRIAMDAGAFGYLMQNCSVAEIVAGVRMVASNRRYLCGAVAERIAESLTRMTLTARETEVLELLQRGMCNKTIARDLGIAPGTVKAHVAGILDKLGATTRTQAVAVATHRGLLRVSAAQPLRRSTSSARVGVARSDVSGLQELAPATPA</sequence>
<dbReference type="GO" id="GO:0006355">
    <property type="term" value="P:regulation of DNA-templated transcription"/>
    <property type="evidence" value="ECO:0007669"/>
    <property type="project" value="InterPro"/>
</dbReference>
<dbReference type="PRINTS" id="PR00038">
    <property type="entry name" value="HTHLUXR"/>
</dbReference>